<dbReference type="KEGG" id="ghl:GM160_02050"/>
<organism evidence="3 4">
    <name type="scientific">Guyparkeria halophila</name>
    <dbReference type="NCBI Taxonomy" id="47960"/>
    <lineage>
        <taxon>Bacteria</taxon>
        <taxon>Pseudomonadati</taxon>
        <taxon>Pseudomonadota</taxon>
        <taxon>Gammaproteobacteria</taxon>
        <taxon>Chromatiales</taxon>
        <taxon>Thioalkalibacteraceae</taxon>
        <taxon>Guyparkeria</taxon>
    </lineage>
</organism>
<name>A0A6I6CUQ0_9GAMM</name>
<dbReference type="SUPFAM" id="SSF101874">
    <property type="entry name" value="YceI-like"/>
    <property type="match status" value="1"/>
</dbReference>
<proteinExistence type="predicted"/>
<keyword evidence="1" id="KW-0732">Signal</keyword>
<dbReference type="EMBL" id="CP046415">
    <property type="protein sequence ID" value="QGT77769.1"/>
    <property type="molecule type" value="Genomic_DNA"/>
</dbReference>
<protein>
    <submittedName>
        <fullName evidence="3">YceI family protein</fullName>
    </submittedName>
</protein>
<evidence type="ECO:0000313" key="4">
    <source>
        <dbReference type="Proteomes" id="UP000427716"/>
    </source>
</evidence>
<dbReference type="PANTHER" id="PTHR34406">
    <property type="entry name" value="PROTEIN YCEI"/>
    <property type="match status" value="1"/>
</dbReference>
<dbReference type="InterPro" id="IPR007372">
    <property type="entry name" value="Lipid/polyisoprenoid-bd_YceI"/>
</dbReference>
<dbReference type="SMART" id="SM00867">
    <property type="entry name" value="YceI"/>
    <property type="match status" value="1"/>
</dbReference>
<dbReference type="AlphaFoldDB" id="A0A6I6CUQ0"/>
<gene>
    <name evidence="3" type="ORF">GM160_02050</name>
</gene>
<dbReference type="Gene3D" id="2.40.128.110">
    <property type="entry name" value="Lipid/polyisoprenoid-binding, YceI-like"/>
    <property type="match status" value="1"/>
</dbReference>
<accession>A0A6I6CUQ0</accession>
<evidence type="ECO:0000259" key="2">
    <source>
        <dbReference type="SMART" id="SM00867"/>
    </source>
</evidence>
<feature type="chain" id="PRO_5026334684" evidence="1">
    <location>
        <begin position="22"/>
        <end position="196"/>
    </location>
</feature>
<keyword evidence="4" id="KW-1185">Reference proteome</keyword>
<evidence type="ECO:0000313" key="3">
    <source>
        <dbReference type="EMBL" id="QGT77769.1"/>
    </source>
</evidence>
<feature type="domain" description="Lipid/polyisoprenoid-binding YceI-like" evidence="2">
    <location>
        <begin position="30"/>
        <end position="194"/>
    </location>
</feature>
<dbReference type="Pfam" id="PF04264">
    <property type="entry name" value="YceI"/>
    <property type="match status" value="1"/>
</dbReference>
<sequence length="196" mass="21488">MLTRRLSAALLAGAIAAPVSALPVTAQAAEYVIDTEGQHAFIEWRINHLGFSWLYGRFNDFEGSFEYEDGSIEDASVEVTIDMASLDSNHAERDKHLREADFFHVKEYPEATFKSTGIESTDDGFVITGDLTMRGVTKEIEIEAEKVGEGEDPWGGYRAGFHGTTTLTLKDFGIDYDLGPAATTAEVTLSVEGVRQ</sequence>
<dbReference type="NCBIfam" id="NF002994">
    <property type="entry name" value="PRK03757.1"/>
    <property type="match status" value="1"/>
</dbReference>
<dbReference type="RefSeq" id="WP_156227764.1">
    <property type="nucleotide sequence ID" value="NZ_CP046415.1"/>
</dbReference>
<dbReference type="InterPro" id="IPR036761">
    <property type="entry name" value="TTHA0802/YceI-like_sf"/>
</dbReference>
<dbReference type="PANTHER" id="PTHR34406:SF1">
    <property type="entry name" value="PROTEIN YCEI"/>
    <property type="match status" value="1"/>
</dbReference>
<dbReference type="Proteomes" id="UP000427716">
    <property type="component" value="Chromosome"/>
</dbReference>
<reference evidence="3 4" key="1">
    <citation type="submission" date="2019-11" db="EMBL/GenBank/DDBJ databases">
        <authorList>
            <person name="Zhang J."/>
            <person name="Sun C."/>
        </authorList>
    </citation>
    <scope>NUCLEOTIDE SEQUENCE [LARGE SCALE GENOMIC DNA]</scope>
    <source>
        <strain evidence="4">sp2</strain>
    </source>
</reference>
<feature type="signal peptide" evidence="1">
    <location>
        <begin position="1"/>
        <end position="21"/>
    </location>
</feature>
<evidence type="ECO:0000256" key="1">
    <source>
        <dbReference type="SAM" id="SignalP"/>
    </source>
</evidence>